<dbReference type="InterPro" id="IPR006140">
    <property type="entry name" value="D-isomer_DH_NAD-bd"/>
</dbReference>
<proteinExistence type="inferred from homology"/>
<dbReference type="GO" id="GO:0004617">
    <property type="term" value="F:phosphoglycerate dehydrogenase activity"/>
    <property type="evidence" value="ECO:0007669"/>
    <property type="project" value="UniProtKB-EC"/>
</dbReference>
<protein>
    <submittedName>
        <fullName evidence="7">D-3-phosphoglycerate dehydrogenase</fullName>
        <ecNumber evidence="7">1.1.1.95</ecNumber>
    </submittedName>
</protein>
<dbReference type="EC" id="1.1.1.95" evidence="7"/>
<dbReference type="Pfam" id="PF00389">
    <property type="entry name" value="2-Hacid_dh"/>
    <property type="match status" value="1"/>
</dbReference>
<dbReference type="PROSITE" id="PS00671">
    <property type="entry name" value="D_2_HYDROXYACID_DH_3"/>
    <property type="match status" value="1"/>
</dbReference>
<accession>A0A0K8NUV3</accession>
<name>A0A0K8NUV3_PISS1</name>
<dbReference type="STRING" id="1547922.ISF6_3936"/>
<dbReference type="PANTHER" id="PTHR43026">
    <property type="entry name" value="2-HYDROXYACID DEHYDROGENASE HOMOLOG 1-RELATED"/>
    <property type="match status" value="1"/>
</dbReference>
<comment type="similarity">
    <text evidence="1 4">Belongs to the D-isomer specific 2-hydroxyacid dehydrogenase family.</text>
</comment>
<dbReference type="SUPFAM" id="SSF52283">
    <property type="entry name" value="Formate/glycerate dehydrogenase catalytic domain-like"/>
    <property type="match status" value="1"/>
</dbReference>
<reference evidence="8" key="1">
    <citation type="submission" date="2015-07" db="EMBL/GenBank/DDBJ databases">
        <title>Discovery of a poly(ethylene terephthalate assimilation.</title>
        <authorList>
            <person name="Yoshida S."/>
            <person name="Hiraga K."/>
            <person name="Takehana T."/>
            <person name="Taniguchi I."/>
            <person name="Yamaji H."/>
            <person name="Maeda Y."/>
            <person name="Toyohara K."/>
            <person name="Miyamoto K."/>
            <person name="Kimura Y."/>
            <person name="Oda K."/>
        </authorList>
    </citation>
    <scope>NUCLEOTIDE SEQUENCE [LARGE SCALE GENOMIC DNA]</scope>
    <source>
        <strain evidence="8">NBRC 110686 / TISTR 2288 / 201-F6</strain>
    </source>
</reference>
<reference evidence="7 8" key="2">
    <citation type="journal article" date="2016" name="Science">
        <title>A bacterium that degrades and assimilates poly(ethylene terephthalate).</title>
        <authorList>
            <person name="Yoshida S."/>
            <person name="Hiraga K."/>
            <person name="Takehana T."/>
            <person name="Taniguchi I."/>
            <person name="Yamaji H."/>
            <person name="Maeda Y."/>
            <person name="Toyohara K."/>
            <person name="Miyamoto K."/>
            <person name="Kimura Y."/>
            <person name="Oda K."/>
        </authorList>
    </citation>
    <scope>NUCLEOTIDE SEQUENCE [LARGE SCALE GENOMIC DNA]</scope>
    <source>
        <strain evidence="8">NBRC 110686 / TISTR 2288 / 201-F6</strain>
    </source>
</reference>
<sequence>MDVGPEDQATLETLRPRSWWPRFVPDAQLDADDGAAALAQVLCVFVRTPVTREVLQRMPALRLVATRSAGVDHIDLAACRESDIAVVHVPDYGAASVAEHTFTLLLGLSRHLCEARGRALQGSFSYRGLTGFELEGKVLGVVGCGRIGTQVARIAHGFGMKVLTFDPRPRPEATIALGINFVGWSELLERSDVLSLHVPLTPETHHLLDDAAFARVKPGVVLLNTARGGLIDEEALLRALDRGSVAAAGLDVLEHEGGAAPEAPMGCGGLGCDRGWVASHPLLRHPRVLATPHVGFNTREAVARILHETVDNITAWQTGRPRHRVA</sequence>
<evidence type="ECO:0000256" key="1">
    <source>
        <dbReference type="ARBA" id="ARBA00005854"/>
    </source>
</evidence>
<dbReference type="InterPro" id="IPR058205">
    <property type="entry name" value="D-LDH-like"/>
</dbReference>
<keyword evidence="3" id="KW-0520">NAD</keyword>
<dbReference type="PANTHER" id="PTHR43026:SF1">
    <property type="entry name" value="2-HYDROXYACID DEHYDROGENASE HOMOLOG 1-RELATED"/>
    <property type="match status" value="1"/>
</dbReference>
<evidence type="ECO:0000256" key="4">
    <source>
        <dbReference type="RuleBase" id="RU003719"/>
    </source>
</evidence>
<keyword evidence="8" id="KW-1185">Reference proteome</keyword>
<dbReference type="InterPro" id="IPR029752">
    <property type="entry name" value="D-isomer_DH_CS1"/>
</dbReference>
<dbReference type="Pfam" id="PF02826">
    <property type="entry name" value="2-Hacid_dh_C"/>
    <property type="match status" value="1"/>
</dbReference>
<dbReference type="Proteomes" id="UP000037660">
    <property type="component" value="Unassembled WGS sequence"/>
</dbReference>
<dbReference type="GO" id="GO:0008720">
    <property type="term" value="F:D-lactate dehydrogenase (NAD+) activity"/>
    <property type="evidence" value="ECO:0007669"/>
    <property type="project" value="TreeGrafter"/>
</dbReference>
<feature type="domain" description="D-isomer specific 2-hydroxyacid dehydrogenase catalytic" evidence="5">
    <location>
        <begin position="36"/>
        <end position="325"/>
    </location>
</feature>
<dbReference type="SUPFAM" id="SSF51735">
    <property type="entry name" value="NAD(P)-binding Rossmann-fold domains"/>
    <property type="match status" value="1"/>
</dbReference>
<evidence type="ECO:0000259" key="5">
    <source>
        <dbReference type="Pfam" id="PF00389"/>
    </source>
</evidence>
<comment type="caution">
    <text evidence="7">The sequence shown here is derived from an EMBL/GenBank/DDBJ whole genome shotgun (WGS) entry which is preliminary data.</text>
</comment>
<organism evidence="7 8">
    <name type="scientific">Piscinibacter sakaiensis</name>
    <name type="common">Ideonella sakaiensis</name>
    <dbReference type="NCBI Taxonomy" id="1547922"/>
    <lineage>
        <taxon>Bacteria</taxon>
        <taxon>Pseudomonadati</taxon>
        <taxon>Pseudomonadota</taxon>
        <taxon>Betaproteobacteria</taxon>
        <taxon>Burkholderiales</taxon>
        <taxon>Sphaerotilaceae</taxon>
        <taxon>Piscinibacter</taxon>
    </lineage>
</organism>
<keyword evidence="2 4" id="KW-0560">Oxidoreductase</keyword>
<evidence type="ECO:0000313" key="8">
    <source>
        <dbReference type="Proteomes" id="UP000037660"/>
    </source>
</evidence>
<dbReference type="InterPro" id="IPR006139">
    <property type="entry name" value="D-isomer_2_OHA_DH_cat_dom"/>
</dbReference>
<dbReference type="AlphaFoldDB" id="A0A0K8NUV3"/>
<evidence type="ECO:0000259" key="6">
    <source>
        <dbReference type="Pfam" id="PF02826"/>
    </source>
</evidence>
<feature type="domain" description="D-isomer specific 2-hydroxyacid dehydrogenase NAD-binding" evidence="6">
    <location>
        <begin position="103"/>
        <end position="295"/>
    </location>
</feature>
<dbReference type="PROSITE" id="PS00065">
    <property type="entry name" value="D_2_HYDROXYACID_DH_1"/>
    <property type="match status" value="1"/>
</dbReference>
<dbReference type="Gene3D" id="3.40.50.720">
    <property type="entry name" value="NAD(P)-binding Rossmann-like Domain"/>
    <property type="match status" value="2"/>
</dbReference>
<dbReference type="InterPro" id="IPR036291">
    <property type="entry name" value="NAD(P)-bd_dom_sf"/>
</dbReference>
<dbReference type="InterPro" id="IPR029753">
    <property type="entry name" value="D-isomer_DH_CS"/>
</dbReference>
<dbReference type="EMBL" id="BBYR01000006">
    <property type="protein sequence ID" value="GAP34157.1"/>
    <property type="molecule type" value="Genomic_DNA"/>
</dbReference>
<evidence type="ECO:0000313" key="7">
    <source>
        <dbReference type="EMBL" id="GAP34157.1"/>
    </source>
</evidence>
<dbReference type="GO" id="GO:0051287">
    <property type="term" value="F:NAD binding"/>
    <property type="evidence" value="ECO:0007669"/>
    <property type="project" value="InterPro"/>
</dbReference>
<evidence type="ECO:0000256" key="3">
    <source>
        <dbReference type="ARBA" id="ARBA00023027"/>
    </source>
</evidence>
<evidence type="ECO:0000256" key="2">
    <source>
        <dbReference type="ARBA" id="ARBA00023002"/>
    </source>
</evidence>
<dbReference type="PROSITE" id="PS00670">
    <property type="entry name" value="D_2_HYDROXYACID_DH_2"/>
    <property type="match status" value="1"/>
</dbReference>
<gene>
    <name evidence="7" type="ORF">ISF6_3936</name>
</gene>